<evidence type="ECO:0000256" key="3">
    <source>
        <dbReference type="ARBA" id="ARBA00022692"/>
    </source>
</evidence>
<accession>A0ABV9VFE0</accession>
<feature type="transmembrane region" description="Helical" evidence="7">
    <location>
        <begin position="280"/>
        <end position="302"/>
    </location>
</feature>
<keyword evidence="5 7" id="KW-0472">Membrane</keyword>
<evidence type="ECO:0000256" key="5">
    <source>
        <dbReference type="ARBA" id="ARBA00023136"/>
    </source>
</evidence>
<comment type="caution">
    <text evidence="8">The sequence shown here is derived from an EMBL/GenBank/DDBJ whole genome shotgun (WGS) entry which is preliminary data.</text>
</comment>
<keyword evidence="2" id="KW-1003">Cell membrane</keyword>
<feature type="transmembrane region" description="Helical" evidence="7">
    <location>
        <begin position="169"/>
        <end position="194"/>
    </location>
</feature>
<dbReference type="PANTHER" id="PTHR30213">
    <property type="entry name" value="INNER MEMBRANE PROTEIN YHJD"/>
    <property type="match status" value="1"/>
</dbReference>
<evidence type="ECO:0000313" key="8">
    <source>
        <dbReference type="EMBL" id="MFC4982161.1"/>
    </source>
</evidence>
<comment type="subcellular location">
    <subcellularLocation>
        <location evidence="1">Cell membrane</location>
        <topology evidence="1">Multi-pass membrane protein</topology>
    </subcellularLocation>
</comment>
<dbReference type="RefSeq" id="WP_033300387.1">
    <property type="nucleotide sequence ID" value="NZ_JBFAGR010000022.1"/>
</dbReference>
<dbReference type="GeneID" id="31233722"/>
<feature type="region of interest" description="Disordered" evidence="6">
    <location>
        <begin position="320"/>
        <end position="353"/>
    </location>
</feature>
<dbReference type="NCBIfam" id="TIGR00765">
    <property type="entry name" value="yihY_not_rbn"/>
    <property type="match status" value="1"/>
</dbReference>
<feature type="transmembrane region" description="Helical" evidence="7">
    <location>
        <begin position="65"/>
        <end position="87"/>
    </location>
</feature>
<feature type="transmembrane region" description="Helical" evidence="7">
    <location>
        <begin position="214"/>
        <end position="233"/>
    </location>
</feature>
<gene>
    <name evidence="8" type="ORF">ACFPL4_28125</name>
</gene>
<dbReference type="PIRSF" id="PIRSF035875">
    <property type="entry name" value="RNase_BN"/>
    <property type="match status" value="1"/>
</dbReference>
<organism evidence="8 9">
    <name type="scientific">Streptomyces atroolivaceus</name>
    <dbReference type="NCBI Taxonomy" id="66869"/>
    <lineage>
        <taxon>Bacteria</taxon>
        <taxon>Bacillati</taxon>
        <taxon>Actinomycetota</taxon>
        <taxon>Actinomycetes</taxon>
        <taxon>Kitasatosporales</taxon>
        <taxon>Streptomycetaceae</taxon>
        <taxon>Streptomyces</taxon>
    </lineage>
</organism>
<dbReference type="PANTHER" id="PTHR30213:SF0">
    <property type="entry name" value="UPF0761 MEMBRANE PROTEIN YIHY"/>
    <property type="match status" value="1"/>
</dbReference>
<evidence type="ECO:0000256" key="1">
    <source>
        <dbReference type="ARBA" id="ARBA00004651"/>
    </source>
</evidence>
<evidence type="ECO:0000313" key="9">
    <source>
        <dbReference type="Proteomes" id="UP001595908"/>
    </source>
</evidence>
<dbReference type="Proteomes" id="UP001595908">
    <property type="component" value="Unassembled WGS sequence"/>
</dbReference>
<keyword evidence="9" id="KW-1185">Reference proteome</keyword>
<proteinExistence type="predicted"/>
<keyword evidence="4 7" id="KW-1133">Transmembrane helix</keyword>
<dbReference type="InterPro" id="IPR017039">
    <property type="entry name" value="Virul_fac_BrkB"/>
</dbReference>
<keyword evidence="3 7" id="KW-0812">Transmembrane</keyword>
<evidence type="ECO:0000256" key="4">
    <source>
        <dbReference type="ARBA" id="ARBA00022989"/>
    </source>
</evidence>
<name>A0ABV9VFE0_STRAZ</name>
<feature type="compositionally biased region" description="Basic and acidic residues" evidence="6">
    <location>
        <begin position="330"/>
        <end position="342"/>
    </location>
</feature>
<sequence>MSHEHRNQDGPDAGGGRAGAGPDPQVERDAPDTPTKVGRASWGAVLRRTLKEFKRDELADRAAALTYYGILALFPALLVLVSLLGIAGESATQTVLDNIRKLAPGAARDVLGNAVKQLQSSSGTGWVMAIVGLAAALWSASGYVAAFMRTSNVVYDLPEGRPAWKVLPVRVGLTLVLMVLACVSALIVVLSGGLASRLGTALGVGDTAMTVWSIAKWPVLVVLVTVMLAILYWAAPNAKGRGFKFVSLGSLLALLIWMAVSAVFAVYVANFSSYNKTYGALAGVIIFLVWLWITNLAVLLGLEFDAETARERAVIGGHPHLEEPYVTPRDTSKWTDQDRRAMGDTGPSDPRSD</sequence>
<protein>
    <submittedName>
        <fullName evidence="8">YihY/virulence factor BrkB family protein</fullName>
    </submittedName>
</protein>
<evidence type="ECO:0000256" key="2">
    <source>
        <dbReference type="ARBA" id="ARBA00022475"/>
    </source>
</evidence>
<evidence type="ECO:0000256" key="6">
    <source>
        <dbReference type="SAM" id="MobiDB-lite"/>
    </source>
</evidence>
<feature type="region of interest" description="Disordered" evidence="6">
    <location>
        <begin position="1"/>
        <end position="38"/>
    </location>
</feature>
<dbReference type="Pfam" id="PF03631">
    <property type="entry name" value="Virul_fac_BrkB"/>
    <property type="match status" value="1"/>
</dbReference>
<feature type="transmembrane region" description="Helical" evidence="7">
    <location>
        <begin position="126"/>
        <end position="148"/>
    </location>
</feature>
<feature type="transmembrane region" description="Helical" evidence="7">
    <location>
        <begin position="245"/>
        <end position="268"/>
    </location>
</feature>
<evidence type="ECO:0000256" key="7">
    <source>
        <dbReference type="SAM" id="Phobius"/>
    </source>
</evidence>
<dbReference type="EMBL" id="JBHSJE010000010">
    <property type="protein sequence ID" value="MFC4982161.1"/>
    <property type="molecule type" value="Genomic_DNA"/>
</dbReference>
<reference evidence="9" key="1">
    <citation type="journal article" date="2019" name="Int. J. Syst. Evol. Microbiol.">
        <title>The Global Catalogue of Microorganisms (GCM) 10K type strain sequencing project: providing services to taxonomists for standard genome sequencing and annotation.</title>
        <authorList>
            <consortium name="The Broad Institute Genomics Platform"/>
            <consortium name="The Broad Institute Genome Sequencing Center for Infectious Disease"/>
            <person name="Wu L."/>
            <person name="Ma J."/>
        </authorList>
    </citation>
    <scope>NUCLEOTIDE SEQUENCE [LARGE SCALE GENOMIC DNA]</scope>
    <source>
        <strain evidence="9">ICMP 257</strain>
    </source>
</reference>